<dbReference type="PANTHER" id="PTHR30250:SF10">
    <property type="entry name" value="LIPOPOLYSACCHARIDE BIOSYNTHESIS PROTEIN WZXC"/>
    <property type="match status" value="1"/>
</dbReference>
<evidence type="ECO:0000256" key="5">
    <source>
        <dbReference type="ARBA" id="ARBA00022989"/>
    </source>
</evidence>
<dbReference type="InterPro" id="IPR050833">
    <property type="entry name" value="Poly_Biosynth_Transport"/>
</dbReference>
<evidence type="ECO:0008006" key="11">
    <source>
        <dbReference type="Google" id="ProtNLM"/>
    </source>
</evidence>
<feature type="transmembrane region" description="Helical" evidence="8">
    <location>
        <begin position="219"/>
        <end position="238"/>
    </location>
</feature>
<evidence type="ECO:0000313" key="10">
    <source>
        <dbReference type="Proteomes" id="UP001501231"/>
    </source>
</evidence>
<dbReference type="Pfam" id="PF13440">
    <property type="entry name" value="Polysacc_synt_3"/>
    <property type="match status" value="1"/>
</dbReference>
<evidence type="ECO:0000313" key="9">
    <source>
        <dbReference type="EMBL" id="GAA2418032.1"/>
    </source>
</evidence>
<comment type="similarity">
    <text evidence="2">Belongs to the polysaccharide synthase family.</text>
</comment>
<keyword evidence="5 8" id="KW-1133">Transmembrane helix</keyword>
<proteinExistence type="inferred from homology"/>
<feature type="transmembrane region" description="Helical" evidence="8">
    <location>
        <begin position="55"/>
        <end position="80"/>
    </location>
</feature>
<feature type="transmembrane region" description="Helical" evidence="8">
    <location>
        <begin position="244"/>
        <end position="263"/>
    </location>
</feature>
<feature type="transmembrane region" description="Helical" evidence="8">
    <location>
        <begin position="92"/>
        <end position="115"/>
    </location>
</feature>
<feature type="transmembrane region" description="Helical" evidence="8">
    <location>
        <begin position="127"/>
        <end position="148"/>
    </location>
</feature>
<feature type="transmembrane region" description="Helical" evidence="8">
    <location>
        <begin position="193"/>
        <end position="212"/>
    </location>
</feature>
<dbReference type="Proteomes" id="UP001501231">
    <property type="component" value="Unassembled WGS sequence"/>
</dbReference>
<keyword evidence="6 8" id="KW-0472">Membrane</keyword>
<feature type="transmembrane region" description="Helical" evidence="8">
    <location>
        <begin position="424"/>
        <end position="445"/>
    </location>
</feature>
<evidence type="ECO:0000256" key="2">
    <source>
        <dbReference type="ARBA" id="ARBA00007430"/>
    </source>
</evidence>
<feature type="transmembrane region" description="Helical" evidence="8">
    <location>
        <begin position="296"/>
        <end position="319"/>
    </location>
</feature>
<feature type="transmembrane region" description="Helical" evidence="8">
    <location>
        <begin position="28"/>
        <end position="49"/>
    </location>
</feature>
<comment type="caution">
    <text evidence="9">The sequence shown here is derived from an EMBL/GenBank/DDBJ whole genome shotgun (WGS) entry which is preliminary data.</text>
</comment>
<comment type="subcellular location">
    <subcellularLocation>
        <location evidence="1">Cell membrane</location>
        <topology evidence="1">Multi-pass membrane protein</topology>
    </subcellularLocation>
</comment>
<dbReference type="PANTHER" id="PTHR30250">
    <property type="entry name" value="PST FAMILY PREDICTED COLANIC ACID TRANSPORTER"/>
    <property type="match status" value="1"/>
</dbReference>
<evidence type="ECO:0000256" key="1">
    <source>
        <dbReference type="ARBA" id="ARBA00004651"/>
    </source>
</evidence>
<evidence type="ECO:0000256" key="7">
    <source>
        <dbReference type="SAM" id="MobiDB-lite"/>
    </source>
</evidence>
<keyword evidence="10" id="KW-1185">Reference proteome</keyword>
<evidence type="ECO:0000256" key="6">
    <source>
        <dbReference type="ARBA" id="ARBA00023136"/>
    </source>
</evidence>
<accession>A0ABN3J0L4</accession>
<keyword evidence="4 8" id="KW-0812">Transmembrane</keyword>
<dbReference type="EMBL" id="BAAARW010000012">
    <property type="protein sequence ID" value="GAA2418032.1"/>
    <property type="molecule type" value="Genomic_DNA"/>
</dbReference>
<protein>
    <recommendedName>
        <fullName evidence="11">Lipopolysaccharide biosynthesis protein</fullName>
    </recommendedName>
</protein>
<evidence type="ECO:0000256" key="4">
    <source>
        <dbReference type="ARBA" id="ARBA00022692"/>
    </source>
</evidence>
<feature type="region of interest" description="Disordered" evidence="7">
    <location>
        <begin position="483"/>
        <end position="511"/>
    </location>
</feature>
<feature type="compositionally biased region" description="Basic and acidic residues" evidence="7">
    <location>
        <begin position="491"/>
        <end position="502"/>
    </location>
</feature>
<organism evidence="9 10">
    <name type="scientific">Actinomadura vinacea</name>
    <dbReference type="NCBI Taxonomy" id="115336"/>
    <lineage>
        <taxon>Bacteria</taxon>
        <taxon>Bacillati</taxon>
        <taxon>Actinomycetota</taxon>
        <taxon>Actinomycetes</taxon>
        <taxon>Streptosporangiales</taxon>
        <taxon>Thermomonosporaceae</taxon>
        <taxon>Actinomadura</taxon>
    </lineage>
</organism>
<feature type="transmembrane region" description="Helical" evidence="8">
    <location>
        <begin position="169"/>
        <end position="187"/>
    </location>
</feature>
<feature type="transmembrane region" description="Helical" evidence="8">
    <location>
        <begin position="451"/>
        <end position="469"/>
    </location>
</feature>
<sequence length="511" mass="52281">MSRVWRRLAVGEDDSLFGKASRALGWSLFNTAAGRLGTLAIGIALARLLGPAEFGVFAVAMVALLAVLSFNELGVSLAIVRWPGDPHAIAPTVATISLVSSCLVYAGCFVAAPAFAAAMGAPAATGVIRLLTVSVVVNGLVAVPAALLQRGFRQDRKMLADQVNNWGGALVSIVLAAAGMGAMSLAVGRLAGAGASAVLLVLAAPGPLRFGFDPAAARALLRFGLPLAGSSVVVFAVGGADQLIVGHVLGPTALGFYVLAFNLSNWPVSMFSQPVRGVAPAAFARIQDDPVRLRRAFLTTAGLLAGLTLPVCLLLAGAAEPLVRLVYGTTWEPAAAALLLLAVLGALRIMFELVYDYFVVLARSRAVFTVQVVWLAVLVPALVAGARLDGIAGAAAAHVLVAAFVVLPLYLWELRRVGVAPAGVLRRTGPPALIAAAAGLAAWAAQAAIPLDVLALAVAGTAAAAALALQFRRMRAALRGLRDLGGPAGEPNEREPNEREPNLEAADAGTG</sequence>
<evidence type="ECO:0000256" key="8">
    <source>
        <dbReference type="SAM" id="Phobius"/>
    </source>
</evidence>
<feature type="transmembrane region" description="Helical" evidence="8">
    <location>
        <begin position="366"/>
        <end position="385"/>
    </location>
</feature>
<evidence type="ECO:0000256" key="3">
    <source>
        <dbReference type="ARBA" id="ARBA00022475"/>
    </source>
</evidence>
<feature type="transmembrane region" description="Helical" evidence="8">
    <location>
        <begin position="334"/>
        <end position="354"/>
    </location>
</feature>
<dbReference type="RefSeq" id="WP_344589643.1">
    <property type="nucleotide sequence ID" value="NZ_BAAARW010000012.1"/>
</dbReference>
<gene>
    <name evidence="9" type="ORF">GCM10010191_30810</name>
</gene>
<keyword evidence="3" id="KW-1003">Cell membrane</keyword>
<name>A0ABN3J0L4_9ACTN</name>
<reference evidence="9 10" key="1">
    <citation type="journal article" date="2019" name="Int. J. Syst. Evol. Microbiol.">
        <title>The Global Catalogue of Microorganisms (GCM) 10K type strain sequencing project: providing services to taxonomists for standard genome sequencing and annotation.</title>
        <authorList>
            <consortium name="The Broad Institute Genomics Platform"/>
            <consortium name="The Broad Institute Genome Sequencing Center for Infectious Disease"/>
            <person name="Wu L."/>
            <person name="Ma J."/>
        </authorList>
    </citation>
    <scope>NUCLEOTIDE SEQUENCE [LARGE SCALE GENOMIC DNA]</scope>
    <source>
        <strain evidence="9 10">JCM 3325</strain>
    </source>
</reference>
<feature type="transmembrane region" description="Helical" evidence="8">
    <location>
        <begin position="391"/>
        <end position="412"/>
    </location>
</feature>